<evidence type="ECO:0000313" key="10">
    <source>
        <dbReference type="EMBL" id="KUJ46314.1"/>
    </source>
</evidence>
<comment type="caution">
    <text evidence="10">The sequence shown here is derived from an EMBL/GenBank/DDBJ whole genome shotgun (WGS) entry which is preliminary data.</text>
</comment>
<dbReference type="Gene3D" id="1.10.3720.10">
    <property type="entry name" value="MetI-like"/>
    <property type="match status" value="1"/>
</dbReference>
<organism evidence="10 11">
    <name type="scientific">Micromonospora maris</name>
    <dbReference type="NCBI Taxonomy" id="1003110"/>
    <lineage>
        <taxon>Bacteria</taxon>
        <taxon>Bacillati</taxon>
        <taxon>Actinomycetota</taxon>
        <taxon>Actinomycetes</taxon>
        <taxon>Micromonosporales</taxon>
        <taxon>Micromonosporaceae</taxon>
        <taxon>Micromonospora</taxon>
    </lineage>
</organism>
<dbReference type="GO" id="GO:0055085">
    <property type="term" value="P:transmembrane transport"/>
    <property type="evidence" value="ECO:0007669"/>
    <property type="project" value="InterPro"/>
</dbReference>
<reference evidence="10 11" key="1">
    <citation type="submission" date="2015-10" db="EMBL/GenBank/DDBJ databases">
        <authorList>
            <person name="Ju K.-S."/>
            <person name="Doroghazi J.R."/>
            <person name="Metcalf W.W."/>
        </authorList>
    </citation>
    <scope>NUCLEOTIDE SEQUENCE [LARGE SCALE GENOMIC DNA]</scope>
    <source>
        <strain evidence="10 11">NRRL B-24793</strain>
    </source>
</reference>
<evidence type="ECO:0000256" key="3">
    <source>
        <dbReference type="ARBA" id="ARBA00022475"/>
    </source>
</evidence>
<feature type="domain" description="ABC transmembrane type-1" evidence="9">
    <location>
        <begin position="112"/>
        <end position="302"/>
    </location>
</feature>
<evidence type="ECO:0000256" key="5">
    <source>
        <dbReference type="ARBA" id="ARBA00022989"/>
    </source>
</evidence>
<name>A0A9X0LDQ6_9ACTN</name>
<comment type="similarity">
    <text evidence="7">Belongs to the binding-protein-dependent transport system permease family.</text>
</comment>
<dbReference type="InterPro" id="IPR035906">
    <property type="entry name" value="MetI-like_sf"/>
</dbReference>
<evidence type="ECO:0000256" key="2">
    <source>
        <dbReference type="ARBA" id="ARBA00022448"/>
    </source>
</evidence>
<keyword evidence="5 7" id="KW-1133">Transmembrane helix</keyword>
<feature type="transmembrane region" description="Helical" evidence="7">
    <location>
        <begin position="282"/>
        <end position="305"/>
    </location>
</feature>
<dbReference type="AlphaFoldDB" id="A0A9X0LDQ6"/>
<dbReference type="GO" id="GO:0005886">
    <property type="term" value="C:plasma membrane"/>
    <property type="evidence" value="ECO:0007669"/>
    <property type="project" value="UniProtKB-SubCell"/>
</dbReference>
<comment type="subcellular location">
    <subcellularLocation>
        <location evidence="1 7">Cell membrane</location>
        <topology evidence="1 7">Multi-pass membrane protein</topology>
    </subcellularLocation>
</comment>
<sequence length="314" mass="33799">MSDLTSAGAAVGGAPVGGDGPTTEATTGGSGKERSASLWADARRQLVRDPVFVIASLYILAVGSMAAFPKLWTSQDPRNCSTDRSRISPSWEHPFGYDILGCDYYSHAIYGARPSMVIAVMATSAIVIVGGVLGLLAGYYGGWVDAIISRVMDIFFSLPFLLGAIVFLTVIKRQNIWTITAVLFLLAWPTIARIIRGSVISSKDLDYVHAAKAVGARNSRLMFRHILPNAIAPMLVYATIVLGSFVAAEATLTFLGVGLQPPAQSWGIMISVHQVYFLEDPWLLLFPCGLLIGTVLSFILMGDALRDALDPKFR</sequence>
<evidence type="ECO:0000256" key="6">
    <source>
        <dbReference type="ARBA" id="ARBA00023136"/>
    </source>
</evidence>
<evidence type="ECO:0000313" key="11">
    <source>
        <dbReference type="Proteomes" id="UP000053246"/>
    </source>
</evidence>
<keyword evidence="11" id="KW-1185">Reference proteome</keyword>
<feature type="transmembrane region" description="Helical" evidence="7">
    <location>
        <begin position="151"/>
        <end position="170"/>
    </location>
</feature>
<dbReference type="Pfam" id="PF00528">
    <property type="entry name" value="BPD_transp_1"/>
    <property type="match status" value="1"/>
</dbReference>
<dbReference type="PROSITE" id="PS50928">
    <property type="entry name" value="ABC_TM1"/>
    <property type="match status" value="1"/>
</dbReference>
<evidence type="ECO:0000256" key="1">
    <source>
        <dbReference type="ARBA" id="ARBA00004651"/>
    </source>
</evidence>
<feature type="transmembrane region" description="Helical" evidence="7">
    <location>
        <begin position="51"/>
        <end position="68"/>
    </location>
</feature>
<dbReference type="RefSeq" id="WP_013735851.1">
    <property type="nucleotide sequence ID" value="NZ_LMWI01000002.1"/>
</dbReference>
<dbReference type="EMBL" id="LMWI01000002">
    <property type="protein sequence ID" value="KUJ46314.1"/>
    <property type="molecule type" value="Genomic_DNA"/>
</dbReference>
<evidence type="ECO:0000256" key="4">
    <source>
        <dbReference type="ARBA" id="ARBA00022692"/>
    </source>
</evidence>
<dbReference type="InterPro" id="IPR050366">
    <property type="entry name" value="BP-dependent_transpt_permease"/>
</dbReference>
<evidence type="ECO:0000259" key="9">
    <source>
        <dbReference type="PROSITE" id="PS50928"/>
    </source>
</evidence>
<dbReference type="InterPro" id="IPR000515">
    <property type="entry name" value="MetI-like"/>
</dbReference>
<feature type="transmembrane region" description="Helical" evidence="7">
    <location>
        <begin position="176"/>
        <end position="195"/>
    </location>
</feature>
<evidence type="ECO:0000256" key="8">
    <source>
        <dbReference type="SAM" id="MobiDB-lite"/>
    </source>
</evidence>
<keyword evidence="6 7" id="KW-0472">Membrane</keyword>
<accession>A0A9X0LDQ6</accession>
<dbReference type="PANTHER" id="PTHR43386:SF6">
    <property type="entry name" value="ABC TRANSPORTER PERMEASE PROTEIN"/>
    <property type="match status" value="1"/>
</dbReference>
<dbReference type="CDD" id="cd06261">
    <property type="entry name" value="TM_PBP2"/>
    <property type="match status" value="1"/>
</dbReference>
<protein>
    <submittedName>
        <fullName evidence="10">Peptide ABC transporter permease</fullName>
    </submittedName>
</protein>
<feature type="compositionally biased region" description="Gly residues" evidence="8">
    <location>
        <begin position="10"/>
        <end position="20"/>
    </location>
</feature>
<gene>
    <name evidence="10" type="ORF">ADL17_25620</name>
</gene>
<keyword evidence="3" id="KW-1003">Cell membrane</keyword>
<proteinExistence type="inferred from homology"/>
<feature type="transmembrane region" description="Helical" evidence="7">
    <location>
        <begin position="116"/>
        <end position="139"/>
    </location>
</feature>
<feature type="region of interest" description="Disordered" evidence="8">
    <location>
        <begin position="1"/>
        <end position="34"/>
    </location>
</feature>
<keyword evidence="2 7" id="KW-0813">Transport</keyword>
<dbReference type="PANTHER" id="PTHR43386">
    <property type="entry name" value="OLIGOPEPTIDE TRANSPORT SYSTEM PERMEASE PROTEIN APPC"/>
    <property type="match status" value="1"/>
</dbReference>
<dbReference type="OMA" id="IERAWWV"/>
<keyword evidence="4 7" id="KW-0812">Transmembrane</keyword>
<evidence type="ECO:0000256" key="7">
    <source>
        <dbReference type="RuleBase" id="RU363032"/>
    </source>
</evidence>
<dbReference type="Proteomes" id="UP000053246">
    <property type="component" value="Unassembled WGS sequence"/>
</dbReference>
<dbReference type="SUPFAM" id="SSF161098">
    <property type="entry name" value="MetI-like"/>
    <property type="match status" value="1"/>
</dbReference>
<feature type="transmembrane region" description="Helical" evidence="7">
    <location>
        <begin position="226"/>
        <end position="248"/>
    </location>
</feature>